<comment type="caution">
    <text evidence="2">The sequence shown here is derived from an EMBL/GenBank/DDBJ whole genome shotgun (WGS) entry which is preliminary data.</text>
</comment>
<dbReference type="AlphaFoldDB" id="A0A5C8V2G3"/>
<evidence type="ECO:0000259" key="1">
    <source>
        <dbReference type="Pfam" id="PF12804"/>
    </source>
</evidence>
<dbReference type="Pfam" id="PF12804">
    <property type="entry name" value="NTP_transf_3"/>
    <property type="match status" value="1"/>
</dbReference>
<evidence type="ECO:0000313" key="3">
    <source>
        <dbReference type="Proteomes" id="UP000321456"/>
    </source>
</evidence>
<accession>A0A5C8V2G3</accession>
<keyword evidence="2" id="KW-0808">Transferase</keyword>
<dbReference type="RefSeq" id="WP_147744508.1">
    <property type="nucleotide sequence ID" value="NZ_VRUR01000002.1"/>
</dbReference>
<sequence>MSIPILLLAAGESKRMEGKIKQLLPWKDVTLLENAVKQANNVADDVYVVLGSNMDIIKKSLSPPINVIHNPNWKSGMGSSISVGVRYVLDKHENLDGLLIMLADQPLIDSGYLKELQEAFREDSLFIVATAYENRLGVPAVFHHSILPELSNLNNNYGAKHIIQKYQRFTKTVFPKGKEVDVDTPKEYKQLIDNMNL</sequence>
<gene>
    <name evidence="2" type="ORF">FVB32_14265</name>
</gene>
<dbReference type="SUPFAM" id="SSF53448">
    <property type="entry name" value="Nucleotide-diphospho-sugar transferases"/>
    <property type="match status" value="1"/>
</dbReference>
<proteinExistence type="predicted"/>
<feature type="domain" description="MobA-like NTP transferase" evidence="1">
    <location>
        <begin position="6"/>
        <end position="167"/>
    </location>
</feature>
<organism evidence="2 3">
    <name type="scientific">Flagellimonas hymeniacidonis</name>
    <dbReference type="NCBI Taxonomy" id="2603628"/>
    <lineage>
        <taxon>Bacteria</taxon>
        <taxon>Pseudomonadati</taxon>
        <taxon>Bacteroidota</taxon>
        <taxon>Flavobacteriia</taxon>
        <taxon>Flavobacteriales</taxon>
        <taxon>Flavobacteriaceae</taxon>
        <taxon>Flagellimonas</taxon>
    </lineage>
</organism>
<evidence type="ECO:0000313" key="2">
    <source>
        <dbReference type="EMBL" id="TXN35734.1"/>
    </source>
</evidence>
<dbReference type="EMBL" id="VRUR01000002">
    <property type="protein sequence ID" value="TXN35734.1"/>
    <property type="molecule type" value="Genomic_DNA"/>
</dbReference>
<dbReference type="InterPro" id="IPR025877">
    <property type="entry name" value="MobA-like_NTP_Trfase"/>
</dbReference>
<keyword evidence="3" id="KW-1185">Reference proteome</keyword>
<protein>
    <submittedName>
        <fullName evidence="2">Nucleotidyltransferase family protein</fullName>
    </submittedName>
</protein>
<dbReference type="PANTHER" id="PTHR43777">
    <property type="entry name" value="MOLYBDENUM COFACTOR CYTIDYLYLTRANSFERASE"/>
    <property type="match status" value="1"/>
</dbReference>
<dbReference type="Gene3D" id="3.90.550.10">
    <property type="entry name" value="Spore Coat Polysaccharide Biosynthesis Protein SpsA, Chain A"/>
    <property type="match status" value="1"/>
</dbReference>
<dbReference type="GO" id="GO:0016779">
    <property type="term" value="F:nucleotidyltransferase activity"/>
    <property type="evidence" value="ECO:0007669"/>
    <property type="project" value="UniProtKB-ARBA"/>
</dbReference>
<reference evidence="2 3" key="1">
    <citation type="submission" date="2019-08" db="EMBL/GenBank/DDBJ databases">
        <title>Professor.</title>
        <authorList>
            <person name="Park J.S."/>
        </authorList>
    </citation>
    <scope>NUCLEOTIDE SEQUENCE [LARGE SCALE GENOMIC DNA]</scope>
    <source>
        <strain evidence="2 3">176CP5-101</strain>
    </source>
</reference>
<dbReference type="CDD" id="cd04182">
    <property type="entry name" value="GT_2_like_f"/>
    <property type="match status" value="1"/>
</dbReference>
<dbReference type="Proteomes" id="UP000321456">
    <property type="component" value="Unassembled WGS sequence"/>
</dbReference>
<dbReference type="PANTHER" id="PTHR43777:SF1">
    <property type="entry name" value="MOLYBDENUM COFACTOR CYTIDYLYLTRANSFERASE"/>
    <property type="match status" value="1"/>
</dbReference>
<name>A0A5C8V2G3_9FLAO</name>
<dbReference type="InterPro" id="IPR029044">
    <property type="entry name" value="Nucleotide-diphossugar_trans"/>
</dbReference>